<gene>
    <name evidence="1" type="ORF">UC8_05460</name>
</gene>
<dbReference type="EMBL" id="CP042914">
    <property type="protein sequence ID" value="QEG38589.1"/>
    <property type="molecule type" value="Genomic_DNA"/>
</dbReference>
<evidence type="ECO:0000313" key="1">
    <source>
        <dbReference type="EMBL" id="QEG38589.1"/>
    </source>
</evidence>
<proteinExistence type="predicted"/>
<name>A0A5B9QKS2_9BACT</name>
<dbReference type="AlphaFoldDB" id="A0A5B9QKS2"/>
<keyword evidence="2" id="KW-1185">Reference proteome</keyword>
<evidence type="ECO:0000313" key="2">
    <source>
        <dbReference type="Proteomes" id="UP000325286"/>
    </source>
</evidence>
<reference evidence="1 2" key="1">
    <citation type="submission" date="2019-08" db="EMBL/GenBank/DDBJ databases">
        <title>Deep-cultivation of Planctomycetes and their phenomic and genomic characterization uncovers novel biology.</title>
        <authorList>
            <person name="Wiegand S."/>
            <person name="Jogler M."/>
            <person name="Boedeker C."/>
            <person name="Pinto D."/>
            <person name="Vollmers J."/>
            <person name="Rivas-Marin E."/>
            <person name="Kohn T."/>
            <person name="Peeters S.H."/>
            <person name="Heuer A."/>
            <person name="Rast P."/>
            <person name="Oberbeckmann S."/>
            <person name="Bunk B."/>
            <person name="Jeske O."/>
            <person name="Meyerdierks A."/>
            <person name="Storesund J.E."/>
            <person name="Kallscheuer N."/>
            <person name="Luecker S."/>
            <person name="Lage O.M."/>
            <person name="Pohl T."/>
            <person name="Merkel B.J."/>
            <person name="Hornburger P."/>
            <person name="Mueller R.-W."/>
            <person name="Bruemmer F."/>
            <person name="Labrenz M."/>
            <person name="Spormann A.M."/>
            <person name="Op den Camp H."/>
            <person name="Overmann J."/>
            <person name="Amann R."/>
            <person name="Jetten M.S.M."/>
            <person name="Mascher T."/>
            <person name="Medema M.H."/>
            <person name="Devos D.P."/>
            <person name="Kaster A.-K."/>
            <person name="Ovreas L."/>
            <person name="Rohde M."/>
            <person name="Galperin M.Y."/>
            <person name="Jogler C."/>
        </authorList>
    </citation>
    <scope>NUCLEOTIDE SEQUENCE [LARGE SCALE GENOMIC DNA]</scope>
    <source>
        <strain evidence="1 2">UC8</strain>
    </source>
</reference>
<protein>
    <submittedName>
        <fullName evidence="1">Uncharacterized protein</fullName>
    </submittedName>
</protein>
<dbReference type="Proteomes" id="UP000325286">
    <property type="component" value="Chromosome"/>
</dbReference>
<organism evidence="1 2">
    <name type="scientific">Roseimaritima ulvae</name>
    <dbReference type="NCBI Taxonomy" id="980254"/>
    <lineage>
        <taxon>Bacteria</taxon>
        <taxon>Pseudomonadati</taxon>
        <taxon>Planctomycetota</taxon>
        <taxon>Planctomycetia</taxon>
        <taxon>Pirellulales</taxon>
        <taxon>Pirellulaceae</taxon>
        <taxon>Roseimaritima</taxon>
    </lineage>
</organism>
<sequence length="288" mass="33116">MKPNPIASLANAGVATTFVATVARRWAQRGLHALASVATCLATLFIANVAYSEVVARAQPAISERQFDSWMFQTAQNEAGCRKRLAAQLGVLLDEAVRDHDLTESQQQQLQLAGRGDVKRYFDQVAIRRDRFNELRYDRQKMNEIFQDIQPLQQRLNQGLFDEQSLFHKVLQQTLTDQQRKSYQREAELRAERRAVAAVRVAMVEFEHMIPLTHEQRERLSALLLKYAPPAKIASGYLKYLMHYRMSQIDESEIDGLFDEAQHEAFKKYAQQGRGYIAFLRQQGLIDE</sequence>
<accession>A0A5B9QKS2</accession>
<dbReference type="KEGG" id="rul:UC8_05460"/>